<sequence length="51" mass="5490">MNFPVNFPVNIPANFPVNFEQLLVMINEFLGGFVHQGSSALAVGALNLGLM</sequence>
<proteinExistence type="predicted"/>
<accession>A0A7T0KFJ3</accession>
<gene>
    <name evidence="1" type="ORF">G7Y31_01240</name>
</gene>
<keyword evidence="2" id="KW-1185">Reference proteome</keyword>
<evidence type="ECO:0000313" key="2">
    <source>
        <dbReference type="Proteomes" id="UP000594681"/>
    </source>
</evidence>
<dbReference type="Proteomes" id="UP000594681">
    <property type="component" value="Chromosome"/>
</dbReference>
<protein>
    <submittedName>
        <fullName evidence="1">Uncharacterized protein</fullName>
    </submittedName>
</protein>
<organism evidence="1 2">
    <name type="scientific">Corynebacterium lizhenjunii</name>
    <dbReference type="NCBI Taxonomy" id="2709394"/>
    <lineage>
        <taxon>Bacteria</taxon>
        <taxon>Bacillati</taxon>
        <taxon>Actinomycetota</taxon>
        <taxon>Actinomycetes</taxon>
        <taxon>Mycobacteriales</taxon>
        <taxon>Corynebacteriaceae</taxon>
        <taxon>Corynebacterium</taxon>
    </lineage>
</organism>
<evidence type="ECO:0000313" key="1">
    <source>
        <dbReference type="EMBL" id="QPK79375.1"/>
    </source>
</evidence>
<reference evidence="1 2" key="1">
    <citation type="submission" date="2020-11" db="EMBL/GenBank/DDBJ databases">
        <title>Corynebacterium sp. ZJ-599.</title>
        <authorList>
            <person name="Zhou J."/>
        </authorList>
    </citation>
    <scope>NUCLEOTIDE SEQUENCE [LARGE SCALE GENOMIC DNA]</scope>
    <source>
        <strain evidence="1 2">ZJ-599</strain>
    </source>
</reference>
<name>A0A7T0KFJ3_9CORY</name>
<dbReference type="RefSeq" id="WP_165011037.1">
    <property type="nucleotide sequence ID" value="NZ_CP064954.1"/>
</dbReference>
<dbReference type="EMBL" id="CP064954">
    <property type="protein sequence ID" value="QPK79375.1"/>
    <property type="molecule type" value="Genomic_DNA"/>
</dbReference>
<dbReference type="AlphaFoldDB" id="A0A7T0KFJ3"/>
<dbReference type="KEGG" id="cliz:G7Y31_01240"/>